<evidence type="ECO:0000259" key="13">
    <source>
        <dbReference type="Pfam" id="PF12922"/>
    </source>
</evidence>
<dbReference type="InterPro" id="IPR024324">
    <property type="entry name" value="Condensin_cplx_su1_N"/>
</dbReference>
<evidence type="ECO:0000313" key="14">
    <source>
        <dbReference type="EMBL" id="CAG8554267.1"/>
    </source>
</evidence>
<dbReference type="Pfam" id="PF12922">
    <property type="entry name" value="Cnd1_N"/>
    <property type="match status" value="1"/>
</dbReference>
<dbReference type="AlphaFoldDB" id="A0A9N9B3E2"/>
<keyword evidence="15" id="KW-1185">Reference proteome</keyword>
<evidence type="ECO:0000256" key="3">
    <source>
        <dbReference type="ARBA" id="ARBA00009606"/>
    </source>
</evidence>
<keyword evidence="6 10" id="KW-0498">Mitosis</keyword>
<dbReference type="GO" id="GO:0007076">
    <property type="term" value="P:mitotic chromosome condensation"/>
    <property type="evidence" value="ECO:0007669"/>
    <property type="project" value="InterPro"/>
</dbReference>
<dbReference type="GO" id="GO:0042393">
    <property type="term" value="F:histone binding"/>
    <property type="evidence" value="ECO:0007669"/>
    <property type="project" value="TreeGrafter"/>
</dbReference>
<comment type="similarity">
    <text evidence="3 10">Belongs to the CND1 (condensin subunit 1) family.</text>
</comment>
<name>A0A9N9B3E2_9GLOM</name>
<keyword evidence="7 10" id="KW-0226">DNA condensation</keyword>
<comment type="function">
    <text evidence="10">Regulatory subunit of the condensin complex, a complex required for conversion of interphase chromatin into mitotic-like condense chromosomes. The condensin complex probably introduces positive supercoils into relaxed DNA in the presence of type I topoisomerases and converts nicked DNA into positive knotted forms in the presence of type II topoisomerases.</text>
</comment>
<comment type="caution">
    <text evidence="14">The sequence shown here is derived from an EMBL/GenBank/DDBJ whole genome shotgun (WGS) entry which is preliminary data.</text>
</comment>
<feature type="compositionally biased region" description="Low complexity" evidence="11">
    <location>
        <begin position="488"/>
        <end position="499"/>
    </location>
</feature>
<protein>
    <recommendedName>
        <fullName evidence="10">Condensin complex subunit 1</fullName>
    </recommendedName>
</protein>
<keyword evidence="8" id="KW-0539">Nucleus</keyword>
<evidence type="ECO:0000256" key="11">
    <source>
        <dbReference type="SAM" id="MobiDB-lite"/>
    </source>
</evidence>
<feature type="compositionally biased region" description="Polar residues" evidence="11">
    <location>
        <begin position="469"/>
        <end position="480"/>
    </location>
</feature>
<keyword evidence="9 10" id="KW-0131">Cell cycle</keyword>
<proteinExistence type="inferred from homology"/>
<evidence type="ECO:0000256" key="7">
    <source>
        <dbReference type="ARBA" id="ARBA00023067"/>
    </source>
</evidence>
<feature type="domain" description="Condensin complex subunit 1 C-terminal" evidence="12">
    <location>
        <begin position="955"/>
        <end position="1115"/>
    </location>
</feature>
<feature type="region of interest" description="Disordered" evidence="11">
    <location>
        <begin position="131"/>
        <end position="161"/>
    </location>
</feature>
<dbReference type="Pfam" id="PF12717">
    <property type="entry name" value="Cnd1"/>
    <property type="match status" value="1"/>
</dbReference>
<dbReference type="InterPro" id="IPR007673">
    <property type="entry name" value="Condensin_cplx_su1"/>
</dbReference>
<evidence type="ECO:0000256" key="2">
    <source>
        <dbReference type="ARBA" id="ARBA00004286"/>
    </source>
</evidence>
<evidence type="ECO:0000256" key="8">
    <source>
        <dbReference type="ARBA" id="ARBA00023242"/>
    </source>
</evidence>
<evidence type="ECO:0000256" key="1">
    <source>
        <dbReference type="ARBA" id="ARBA00004123"/>
    </source>
</evidence>
<feature type="region of interest" description="Disordered" evidence="11">
    <location>
        <begin position="462"/>
        <end position="499"/>
    </location>
</feature>
<organism evidence="14 15">
    <name type="scientific">Paraglomus occultum</name>
    <dbReference type="NCBI Taxonomy" id="144539"/>
    <lineage>
        <taxon>Eukaryota</taxon>
        <taxon>Fungi</taxon>
        <taxon>Fungi incertae sedis</taxon>
        <taxon>Mucoromycota</taxon>
        <taxon>Glomeromycotina</taxon>
        <taxon>Glomeromycetes</taxon>
        <taxon>Paraglomerales</taxon>
        <taxon>Paraglomeraceae</taxon>
        <taxon>Paraglomus</taxon>
    </lineage>
</organism>
<comment type="subcellular location">
    <subcellularLocation>
        <location evidence="2">Chromosome</location>
    </subcellularLocation>
    <subcellularLocation>
        <location evidence="1">Nucleus</location>
    </subcellularLocation>
</comment>
<keyword evidence="5 10" id="KW-0132">Cell division</keyword>
<dbReference type="SUPFAM" id="SSF48371">
    <property type="entry name" value="ARM repeat"/>
    <property type="match status" value="1"/>
</dbReference>
<reference evidence="14" key="1">
    <citation type="submission" date="2021-06" db="EMBL/GenBank/DDBJ databases">
        <authorList>
            <person name="Kallberg Y."/>
            <person name="Tangrot J."/>
            <person name="Rosling A."/>
        </authorList>
    </citation>
    <scope>NUCLEOTIDE SEQUENCE</scope>
    <source>
        <strain evidence="14">IA702</strain>
    </source>
</reference>
<dbReference type="GO" id="GO:0000779">
    <property type="term" value="C:condensed chromosome, centromeric region"/>
    <property type="evidence" value="ECO:0007669"/>
    <property type="project" value="TreeGrafter"/>
</dbReference>
<evidence type="ECO:0000313" key="15">
    <source>
        <dbReference type="Proteomes" id="UP000789572"/>
    </source>
</evidence>
<dbReference type="GO" id="GO:0010032">
    <property type="term" value="P:meiotic chromosome condensation"/>
    <property type="evidence" value="ECO:0007669"/>
    <property type="project" value="TreeGrafter"/>
</dbReference>
<dbReference type="InterPro" id="IPR016024">
    <property type="entry name" value="ARM-type_fold"/>
</dbReference>
<dbReference type="Proteomes" id="UP000789572">
    <property type="component" value="Unassembled WGS sequence"/>
</dbReference>
<evidence type="ECO:0000256" key="6">
    <source>
        <dbReference type="ARBA" id="ARBA00022776"/>
    </source>
</evidence>
<gene>
    <name evidence="14" type="ORF">POCULU_LOCUS5181</name>
</gene>
<accession>A0A9N9B3E2</accession>
<evidence type="ECO:0000256" key="5">
    <source>
        <dbReference type="ARBA" id="ARBA00022618"/>
    </source>
</evidence>
<dbReference type="InterPro" id="IPR011989">
    <property type="entry name" value="ARM-like"/>
</dbReference>
<dbReference type="PIRSF" id="PIRSF017127">
    <property type="entry name" value="Condensin_D2"/>
    <property type="match status" value="1"/>
</dbReference>
<dbReference type="OrthoDB" id="436262at2759"/>
<dbReference type="PANTHER" id="PTHR14222:SF2">
    <property type="entry name" value="CONDENSIN COMPLEX SUBUNIT 1"/>
    <property type="match status" value="1"/>
</dbReference>
<dbReference type="GO" id="GO:0000796">
    <property type="term" value="C:condensin complex"/>
    <property type="evidence" value="ECO:0007669"/>
    <property type="project" value="TreeGrafter"/>
</dbReference>
<feature type="domain" description="Condensin complex subunit 1 N-terminal" evidence="13">
    <location>
        <begin position="75"/>
        <end position="238"/>
    </location>
</feature>
<dbReference type="InterPro" id="IPR032682">
    <property type="entry name" value="Cnd1_C"/>
</dbReference>
<dbReference type="InterPro" id="IPR026971">
    <property type="entry name" value="CND1/NCAPD3"/>
</dbReference>
<evidence type="ECO:0000256" key="9">
    <source>
        <dbReference type="ARBA" id="ARBA00023306"/>
    </source>
</evidence>
<sequence>MEEFVLSEELVKLQEENYYLKTLANLREADLIQINRELQSCLEKVEEDPQNIFNAQLFARLKNSTKKFSTLQSPQISQLINIIITGLATECENTSGDFQANDDQTFDSHRRALNMWSFLLGWATYLAENKAQSKQNQKENEEFASRSGRRGKERNRESSQWNWDEQRKATLTVMVNVLKLNLESIWVIKQELETFVGIFTKTVFLILESPPNIKDQSTKMLLFEILAISTKNHKQNFAIKTSILQHLRYYEHMPEPTAELLGYLHSEYTYTQLTDDILMEIGDADLSVQDKTGPKQFSKFLVRLSEVAANLVLRQLVHVMKHMDSPVGPMRVAVIEITGNLIEHLANKDEQTESDKETLNNLFNILKQRSLDLNGFVRSKVMQACIKLCDIKAKFPKTRQHLVDRAIQCLKDKSVNVRKYAIQALAKFIRTHPFGMVYGGELRSQPWKDGLAKINEDSESIEPPEELSHITQESPNSPSPSLFADAQSSRPSSPSPLSSNISPEYYTKLNLTKRYYADALRFIESLSTAIPTLLQLLDSINKSEVIETMEFFVAAYQYKLDRAEEGLTKMLHLIWSRETDEGKSVKKKLIECYQNVYISTEEGATKMESVEQTVRNFVRLADTTSVAKLTSLEELFSTMMSTRLISPEVIERLWTVYAASNSQTSAKERRGAIMVLASLAKAKKEIISEKLNVLRNIGLSSPGRQDLVLARYTCIALQRLAGEAKIKGKSSPRDESTRLPLSHPIFEDLRNILEIQTDSNQWYPLAEQVINAIYVLCNNPDILCGEIIKQKTIFVFKLDDDSFRDELSTSEPVTVNTTQLSQLLFIVGHVTLKQLVHLETIEAEWKRRKQSGEAKDKNHVEDELDQIVGTTEDEFSELITQIREYELLYGSNSLLAEFGGLVAKICANRKIFNDKMLQFSATLALAKFMCVSSQYCETYLPLLFNVLEKSNDDTLRCNIIIALGDLVVLFNNIIDPEINVLYELLADESLEIKRNALMVLTHLILNGMIKTKGQLGEMAKCVADENSRISNLAGQFFTELAKKENAVYNNLPDIISNLSRGENAVDEESFKRIMKFLFRFIEKDKHSENVIEKLCQRFKNLDDKRQWRDIAYCLSQLQYKHDGSVRRLVEGFPNYQDKLKDTDVHKHFVEIVNKLKARKEQSTEMKQFVEEYETKVNEAHNKT</sequence>
<dbReference type="Gene3D" id="1.25.10.10">
    <property type="entry name" value="Leucine-rich Repeat Variant"/>
    <property type="match status" value="2"/>
</dbReference>
<evidence type="ECO:0000256" key="4">
    <source>
        <dbReference type="ARBA" id="ARBA00022454"/>
    </source>
</evidence>
<dbReference type="EMBL" id="CAJVPJ010000756">
    <property type="protein sequence ID" value="CAG8554267.1"/>
    <property type="molecule type" value="Genomic_DNA"/>
</dbReference>
<dbReference type="GO" id="GO:0005634">
    <property type="term" value="C:nucleus"/>
    <property type="evidence" value="ECO:0007669"/>
    <property type="project" value="UniProtKB-SubCell"/>
</dbReference>
<dbReference type="PANTHER" id="PTHR14222">
    <property type="entry name" value="CONDENSIN"/>
    <property type="match status" value="1"/>
</dbReference>
<evidence type="ECO:0000259" key="12">
    <source>
        <dbReference type="Pfam" id="PF12717"/>
    </source>
</evidence>
<dbReference type="GO" id="GO:0051301">
    <property type="term" value="P:cell division"/>
    <property type="evidence" value="ECO:0007669"/>
    <property type="project" value="UniProtKB-KW"/>
</dbReference>
<keyword evidence="4" id="KW-0158">Chromosome</keyword>
<evidence type="ECO:0000256" key="10">
    <source>
        <dbReference type="PIRNR" id="PIRNR017127"/>
    </source>
</evidence>